<dbReference type="STRING" id="1385512.N784_10575"/>
<comment type="caution">
    <text evidence="2">The sequence shown here is derived from an EMBL/GenBank/DDBJ whole genome shotgun (WGS) entry which is preliminary data.</text>
</comment>
<sequence>MSSCNTVCCPPCIGSGSTLNGAGDGAELIKVNLCQPLRNLCDGVTEGTIFFSGSIPAVDGLFTVSNSSADCTINLLVTDVNGDDIAYTIPPQSSVAIAVNDLTSITYTCTGPDPANFCTGAFEANLHYCVSC</sequence>
<dbReference type="AlphaFoldDB" id="A0A0A5HXB6"/>
<dbReference type="EMBL" id="AVPG01000003">
    <property type="protein sequence ID" value="KGX88267.1"/>
    <property type="molecule type" value="Genomic_DNA"/>
</dbReference>
<dbReference type="InterPro" id="IPR025055">
    <property type="entry name" value="Ena_core"/>
</dbReference>
<protein>
    <recommendedName>
        <fullName evidence="1">Endospore appendages core domain-containing protein</fullName>
    </recommendedName>
</protein>
<dbReference type="Proteomes" id="UP000030401">
    <property type="component" value="Unassembled WGS sequence"/>
</dbReference>
<proteinExistence type="predicted"/>
<organism evidence="2 3">
    <name type="scientific">Pontibacillus litoralis JSM 072002</name>
    <dbReference type="NCBI Taxonomy" id="1385512"/>
    <lineage>
        <taxon>Bacteria</taxon>
        <taxon>Bacillati</taxon>
        <taxon>Bacillota</taxon>
        <taxon>Bacilli</taxon>
        <taxon>Bacillales</taxon>
        <taxon>Bacillaceae</taxon>
        <taxon>Pontibacillus</taxon>
    </lineage>
</organism>
<feature type="domain" description="Endospore appendages core" evidence="1">
    <location>
        <begin position="25"/>
        <end position="129"/>
    </location>
</feature>
<dbReference type="OrthoDB" id="2970965at2"/>
<evidence type="ECO:0000313" key="2">
    <source>
        <dbReference type="EMBL" id="KGX88267.1"/>
    </source>
</evidence>
<reference evidence="2 3" key="1">
    <citation type="submission" date="2013-08" db="EMBL/GenBank/DDBJ databases">
        <authorList>
            <person name="Huang J."/>
            <person name="Wang G."/>
        </authorList>
    </citation>
    <scope>NUCLEOTIDE SEQUENCE [LARGE SCALE GENOMIC DNA]</scope>
    <source>
        <strain evidence="2 3">JSM 072002</strain>
    </source>
</reference>
<evidence type="ECO:0000313" key="3">
    <source>
        <dbReference type="Proteomes" id="UP000030401"/>
    </source>
</evidence>
<name>A0A0A5HXB6_9BACI</name>
<gene>
    <name evidence="2" type="ORF">N784_10575</name>
</gene>
<evidence type="ECO:0000259" key="1">
    <source>
        <dbReference type="Pfam" id="PF13157"/>
    </source>
</evidence>
<keyword evidence="3" id="KW-1185">Reference proteome</keyword>
<dbReference type="Pfam" id="PF13157">
    <property type="entry name" value="Enas"/>
    <property type="match status" value="1"/>
</dbReference>
<dbReference type="RefSeq" id="WP_036832503.1">
    <property type="nucleotide sequence ID" value="NZ_AVPG01000003.1"/>
</dbReference>
<accession>A0A0A5HXB6</accession>